<evidence type="ECO:0000313" key="1">
    <source>
        <dbReference type="EMBL" id="PJF17159.1"/>
    </source>
</evidence>
<dbReference type="EMBL" id="MTSL01000187">
    <property type="protein sequence ID" value="PJF17159.1"/>
    <property type="molecule type" value="Genomic_DNA"/>
</dbReference>
<dbReference type="AlphaFoldDB" id="A0A2H9THH1"/>
<reference evidence="1 2" key="1">
    <citation type="submission" date="2016-10" db="EMBL/GenBank/DDBJ databases">
        <title>The genome of Paramicrosporidium saccamoebae is the missing link in understanding Cryptomycota and Microsporidia evolution.</title>
        <authorList>
            <person name="Quandt C.A."/>
            <person name="Beaudet D."/>
            <person name="Corsaro D."/>
            <person name="Michel R."/>
            <person name="Corradi N."/>
            <person name="James T."/>
        </authorList>
    </citation>
    <scope>NUCLEOTIDE SEQUENCE [LARGE SCALE GENOMIC DNA]</scope>
    <source>
        <strain evidence="1 2">KSL3</strain>
    </source>
</reference>
<organism evidence="1 2">
    <name type="scientific">Paramicrosporidium saccamoebae</name>
    <dbReference type="NCBI Taxonomy" id="1246581"/>
    <lineage>
        <taxon>Eukaryota</taxon>
        <taxon>Fungi</taxon>
        <taxon>Fungi incertae sedis</taxon>
        <taxon>Cryptomycota</taxon>
        <taxon>Cryptomycota incertae sedis</taxon>
        <taxon>Paramicrosporidium</taxon>
    </lineage>
</organism>
<dbReference type="Proteomes" id="UP000240830">
    <property type="component" value="Unassembled WGS sequence"/>
</dbReference>
<accession>A0A2H9THH1</accession>
<protein>
    <submittedName>
        <fullName evidence="1">Uncharacterized protein</fullName>
    </submittedName>
</protein>
<proteinExistence type="predicted"/>
<sequence>MIEVNSPIDGSDKTVGCDWLAKETMVEQLLLAFCILCLIPQISSLLFYQDQVVNPNLIHVLLRKGRFRASALDLGQATQRELLSLPLKALGLFSPKQAGEYLCPGRVPYDEHLMLPPTISYLSPEKLAALEPALREASSKKIQLYAIKRDYVNGNTKGSWDMIREGIERALCYMKRLVRRLYEMVVGTTHEGVQVVYQKIISPGSKSIQLRRVALVPFVSRLPSLAPVAGLALRRVSLAPRRQNMYWFGGRNYSKLFHMFLANMTETPLGDDGGSAADEWFDDIDDLYNYCPVHRHPHGMARKVSDLEAPSDPITGKCKCHYHGY</sequence>
<name>A0A2H9THH1_9FUNG</name>
<gene>
    <name evidence="1" type="ORF">PSACC_03017</name>
</gene>
<comment type="caution">
    <text evidence="1">The sequence shown here is derived from an EMBL/GenBank/DDBJ whole genome shotgun (WGS) entry which is preliminary data.</text>
</comment>
<keyword evidence="2" id="KW-1185">Reference proteome</keyword>
<evidence type="ECO:0000313" key="2">
    <source>
        <dbReference type="Proteomes" id="UP000240830"/>
    </source>
</evidence>